<dbReference type="InterPro" id="IPR036259">
    <property type="entry name" value="MFS_trans_sf"/>
</dbReference>
<dbReference type="PANTHER" id="PTHR23514:SF3">
    <property type="entry name" value="BYPASS OF STOP CODON PROTEIN 6"/>
    <property type="match status" value="1"/>
</dbReference>
<evidence type="ECO:0000256" key="7">
    <source>
        <dbReference type="SAM" id="Phobius"/>
    </source>
</evidence>
<feature type="transmembrane region" description="Helical" evidence="7">
    <location>
        <begin position="90"/>
        <end position="108"/>
    </location>
</feature>
<dbReference type="AlphaFoldDB" id="X1HE99"/>
<feature type="transmembrane region" description="Helical" evidence="7">
    <location>
        <begin position="59"/>
        <end position="83"/>
    </location>
</feature>
<dbReference type="InterPro" id="IPR051788">
    <property type="entry name" value="MFS_Transporter"/>
</dbReference>
<name>X1HE99_9ZZZZ</name>
<proteinExistence type="inferred from homology"/>
<comment type="caution">
    <text evidence="9">The sequence shown here is derived from an EMBL/GenBank/DDBJ whole genome shotgun (WGS) entry which is preliminary data.</text>
</comment>
<evidence type="ECO:0000259" key="8">
    <source>
        <dbReference type="PROSITE" id="PS50850"/>
    </source>
</evidence>
<feature type="non-terminal residue" evidence="9">
    <location>
        <position position="275"/>
    </location>
</feature>
<dbReference type="GO" id="GO:0022857">
    <property type="term" value="F:transmembrane transporter activity"/>
    <property type="evidence" value="ECO:0007669"/>
    <property type="project" value="InterPro"/>
</dbReference>
<keyword evidence="6 7" id="KW-0472">Membrane</keyword>
<evidence type="ECO:0000256" key="5">
    <source>
        <dbReference type="ARBA" id="ARBA00022989"/>
    </source>
</evidence>
<evidence type="ECO:0000256" key="1">
    <source>
        <dbReference type="ARBA" id="ARBA00004127"/>
    </source>
</evidence>
<reference evidence="9" key="1">
    <citation type="journal article" date="2014" name="Front. Microbiol.">
        <title>High frequency of phylogenetically diverse reductive dehalogenase-homologous genes in deep subseafloor sedimentary metagenomes.</title>
        <authorList>
            <person name="Kawai M."/>
            <person name="Futagami T."/>
            <person name="Toyoda A."/>
            <person name="Takaki Y."/>
            <person name="Nishi S."/>
            <person name="Hori S."/>
            <person name="Arai W."/>
            <person name="Tsubouchi T."/>
            <person name="Morono Y."/>
            <person name="Uchiyama I."/>
            <person name="Ito T."/>
            <person name="Fujiyama A."/>
            <person name="Inagaki F."/>
            <person name="Takami H."/>
        </authorList>
    </citation>
    <scope>NUCLEOTIDE SEQUENCE</scope>
    <source>
        <strain evidence="9">Expedition CK06-06</strain>
    </source>
</reference>
<keyword evidence="3" id="KW-0813">Transport</keyword>
<sequence length="275" mass="29891">DFLLSEINFETLFNQNTLTRQKKLAFIAAYSGIFIFGICAVSVGLILPDVITKYSISEIEAGVVASLLPFGILAGSFVFGPVVDRYGYKYLLIFSVLAVMLALEGIAFSESLFLLKSSVFIIGFGGGILNGSTSALVSDISDGNKGANLSVLGVFFGIGAFGMPLLIGSLSRIFTGNEIIAFIGYILFIPVVYLFFISFPKPKMARQFPFKEFLQMTKDPVIILIGVFLFFQSGVEGISNSWTTTYLRDVVDAEKEHALFALSALVLSLTLTRIV</sequence>
<accession>X1HE99</accession>
<evidence type="ECO:0000256" key="6">
    <source>
        <dbReference type="ARBA" id="ARBA00023136"/>
    </source>
</evidence>
<comment type="similarity">
    <text evidence="2">Belongs to the major facilitator superfamily.</text>
</comment>
<comment type="subcellular location">
    <subcellularLocation>
        <location evidence="1">Endomembrane system</location>
        <topology evidence="1">Multi-pass membrane protein</topology>
    </subcellularLocation>
</comment>
<feature type="non-terminal residue" evidence="9">
    <location>
        <position position="1"/>
    </location>
</feature>
<dbReference type="Gene3D" id="1.20.1250.20">
    <property type="entry name" value="MFS general substrate transporter like domains"/>
    <property type="match status" value="1"/>
</dbReference>
<dbReference type="InterPro" id="IPR011701">
    <property type="entry name" value="MFS"/>
</dbReference>
<feature type="transmembrane region" description="Helical" evidence="7">
    <location>
        <begin position="24"/>
        <end position="47"/>
    </location>
</feature>
<dbReference type="EMBL" id="BARU01011305">
    <property type="protein sequence ID" value="GAH43618.1"/>
    <property type="molecule type" value="Genomic_DNA"/>
</dbReference>
<organism evidence="9">
    <name type="scientific">marine sediment metagenome</name>
    <dbReference type="NCBI Taxonomy" id="412755"/>
    <lineage>
        <taxon>unclassified sequences</taxon>
        <taxon>metagenomes</taxon>
        <taxon>ecological metagenomes</taxon>
    </lineage>
</organism>
<feature type="transmembrane region" description="Helical" evidence="7">
    <location>
        <begin position="114"/>
        <end position="137"/>
    </location>
</feature>
<dbReference type="InterPro" id="IPR020846">
    <property type="entry name" value="MFS_dom"/>
</dbReference>
<evidence type="ECO:0000256" key="4">
    <source>
        <dbReference type="ARBA" id="ARBA00022692"/>
    </source>
</evidence>
<feature type="transmembrane region" description="Helical" evidence="7">
    <location>
        <begin position="179"/>
        <end position="199"/>
    </location>
</feature>
<keyword evidence="5 7" id="KW-1133">Transmembrane helix</keyword>
<dbReference type="GO" id="GO:0012505">
    <property type="term" value="C:endomembrane system"/>
    <property type="evidence" value="ECO:0007669"/>
    <property type="project" value="UniProtKB-SubCell"/>
</dbReference>
<feature type="transmembrane region" description="Helical" evidence="7">
    <location>
        <begin position="258"/>
        <end position="274"/>
    </location>
</feature>
<dbReference type="SUPFAM" id="SSF103473">
    <property type="entry name" value="MFS general substrate transporter"/>
    <property type="match status" value="1"/>
</dbReference>
<protein>
    <recommendedName>
        <fullName evidence="8">Major facilitator superfamily (MFS) profile domain-containing protein</fullName>
    </recommendedName>
</protein>
<keyword evidence="4 7" id="KW-0812">Transmembrane</keyword>
<feature type="transmembrane region" description="Helical" evidence="7">
    <location>
        <begin position="220"/>
        <end position="238"/>
    </location>
</feature>
<dbReference type="GO" id="GO:0016020">
    <property type="term" value="C:membrane"/>
    <property type="evidence" value="ECO:0007669"/>
    <property type="project" value="TreeGrafter"/>
</dbReference>
<feature type="transmembrane region" description="Helical" evidence="7">
    <location>
        <begin position="149"/>
        <end position="167"/>
    </location>
</feature>
<evidence type="ECO:0000256" key="3">
    <source>
        <dbReference type="ARBA" id="ARBA00022448"/>
    </source>
</evidence>
<dbReference type="PANTHER" id="PTHR23514">
    <property type="entry name" value="BYPASS OF STOP CODON PROTEIN 6"/>
    <property type="match status" value="1"/>
</dbReference>
<gene>
    <name evidence="9" type="ORF">S03H2_21276</name>
</gene>
<evidence type="ECO:0000313" key="9">
    <source>
        <dbReference type="EMBL" id="GAH43618.1"/>
    </source>
</evidence>
<dbReference type="PROSITE" id="PS50850">
    <property type="entry name" value="MFS"/>
    <property type="match status" value="1"/>
</dbReference>
<evidence type="ECO:0000256" key="2">
    <source>
        <dbReference type="ARBA" id="ARBA00008335"/>
    </source>
</evidence>
<feature type="domain" description="Major facilitator superfamily (MFS) profile" evidence="8">
    <location>
        <begin position="25"/>
        <end position="275"/>
    </location>
</feature>
<dbReference type="Pfam" id="PF07690">
    <property type="entry name" value="MFS_1"/>
    <property type="match status" value="1"/>
</dbReference>